<feature type="domain" description="Rhodanese" evidence="10">
    <location>
        <begin position="196"/>
        <end position="303"/>
    </location>
</feature>
<dbReference type="SMART" id="SM00450">
    <property type="entry name" value="RHOD"/>
    <property type="match status" value="1"/>
</dbReference>
<dbReference type="GO" id="GO:0010971">
    <property type="term" value="P:positive regulation of G2/M transition of mitotic cell cycle"/>
    <property type="evidence" value="ECO:0007669"/>
    <property type="project" value="TreeGrafter"/>
</dbReference>
<keyword evidence="2 8" id="KW-0132">Cell division</keyword>
<dbReference type="GO" id="GO:0004725">
    <property type="term" value="F:protein tyrosine phosphatase activity"/>
    <property type="evidence" value="ECO:0007669"/>
    <property type="project" value="UniProtKB-UniRule"/>
</dbReference>
<evidence type="ECO:0000256" key="5">
    <source>
        <dbReference type="ARBA" id="ARBA00022912"/>
    </source>
</evidence>
<dbReference type="PANTHER" id="PTHR10828:SF17">
    <property type="entry name" value="PROTEIN-TYROSINE-PHOSPHATASE"/>
    <property type="match status" value="1"/>
</dbReference>
<dbReference type="FunFam" id="3.40.250.10:FF:000021">
    <property type="entry name" value="M-phase inducer phosphatase cdc-25.2"/>
    <property type="match status" value="1"/>
</dbReference>
<evidence type="ECO:0000259" key="10">
    <source>
        <dbReference type="PROSITE" id="PS50206"/>
    </source>
</evidence>
<evidence type="ECO:0000256" key="3">
    <source>
        <dbReference type="ARBA" id="ARBA00022776"/>
    </source>
</evidence>
<dbReference type="OrthoDB" id="26523at2759"/>
<evidence type="ECO:0000256" key="6">
    <source>
        <dbReference type="ARBA" id="ARBA00023306"/>
    </source>
</evidence>
<keyword evidence="6 8" id="KW-0131">Cell cycle</keyword>
<keyword evidence="3 8" id="KW-0498">Mitosis</keyword>
<dbReference type="InterPro" id="IPR036873">
    <property type="entry name" value="Rhodanese-like_dom_sf"/>
</dbReference>
<dbReference type="InterPro" id="IPR000751">
    <property type="entry name" value="MPI_Phosphatase"/>
</dbReference>
<comment type="similarity">
    <text evidence="1 8">Belongs to the MPI phosphatase family.</text>
</comment>
<evidence type="ECO:0000256" key="2">
    <source>
        <dbReference type="ARBA" id="ARBA00022618"/>
    </source>
</evidence>
<evidence type="ECO:0000256" key="7">
    <source>
        <dbReference type="ARBA" id="ARBA00051722"/>
    </source>
</evidence>
<dbReference type="GO" id="GO:0000086">
    <property type="term" value="P:G2/M transition of mitotic cell cycle"/>
    <property type="evidence" value="ECO:0007669"/>
    <property type="project" value="TreeGrafter"/>
</dbReference>
<sequence>MATSPDAAASNEPLESSHKSVEAEIDTQTTHEESSDTAPEETKSQAQEEEDDVCGVLTVPRVARTPRAPRRRVVSLMDRFEQQDGTAKKEEAQETEAAAARRRCKRRLDEAGLEPVPSRPGLGRSMSSHSVFLTTRPKMTLSTASTSASFVDVPLPEPTKPHELVLPTIRSRNHPDLNVISPQTVADLLRGVYDDGLSEYSLIDCRFDYEHRGGSLQGAMSLNKPDLVEERFLRQPVADSTRVALIFFCEFSANRAPKMLRHLRNLDRWIHAERYPELFYPELYLIDGGYKNCFETLKGEFCSPREYVPMSDNAYTDQCKREFTLLRSHWREHKTNACAAKFQQLHRVRVVADDVSASQDDDYVGLDLPSTNPVTFRSFSQQL</sequence>
<proteinExistence type="inferred from homology"/>
<feature type="compositionally biased region" description="Basic and acidic residues" evidence="9">
    <location>
        <begin position="78"/>
        <end position="92"/>
    </location>
</feature>
<protein>
    <recommendedName>
        <fullName evidence="8">M-phase inducer phosphatase</fullName>
        <ecNumber evidence="8">3.1.3.48</ecNumber>
    </recommendedName>
</protein>
<comment type="function">
    <text evidence="8">Tyrosine protein phosphatase which functions as a dosage-dependent inducer of mitotic progression.</text>
</comment>
<keyword evidence="12" id="KW-1185">Reference proteome</keyword>
<dbReference type="GO" id="GO:0005737">
    <property type="term" value="C:cytoplasm"/>
    <property type="evidence" value="ECO:0007669"/>
    <property type="project" value="TreeGrafter"/>
</dbReference>
<gene>
    <name evidence="11" type="ORF">Poli38472_010908</name>
</gene>
<comment type="catalytic activity">
    <reaction evidence="7 8">
        <text>O-phospho-L-tyrosyl-[protein] + H2O = L-tyrosyl-[protein] + phosphate</text>
        <dbReference type="Rhea" id="RHEA:10684"/>
        <dbReference type="Rhea" id="RHEA-COMP:10136"/>
        <dbReference type="Rhea" id="RHEA-COMP:20101"/>
        <dbReference type="ChEBI" id="CHEBI:15377"/>
        <dbReference type="ChEBI" id="CHEBI:43474"/>
        <dbReference type="ChEBI" id="CHEBI:46858"/>
        <dbReference type="ChEBI" id="CHEBI:61978"/>
        <dbReference type="EC" id="3.1.3.48"/>
    </reaction>
</comment>
<dbReference type="CDD" id="cd01530">
    <property type="entry name" value="Cdc25"/>
    <property type="match status" value="1"/>
</dbReference>
<feature type="region of interest" description="Disordered" evidence="9">
    <location>
        <begin position="1"/>
        <end position="101"/>
    </location>
</feature>
<dbReference type="EMBL" id="SPLM01000075">
    <property type="protein sequence ID" value="TMW61845.1"/>
    <property type="molecule type" value="Genomic_DNA"/>
</dbReference>
<evidence type="ECO:0000256" key="1">
    <source>
        <dbReference type="ARBA" id="ARBA00011065"/>
    </source>
</evidence>
<dbReference type="Proteomes" id="UP000794436">
    <property type="component" value="Unassembled WGS sequence"/>
</dbReference>
<evidence type="ECO:0000256" key="9">
    <source>
        <dbReference type="SAM" id="MobiDB-lite"/>
    </source>
</evidence>
<dbReference type="GO" id="GO:0110032">
    <property type="term" value="P:positive regulation of G2/MI transition of meiotic cell cycle"/>
    <property type="evidence" value="ECO:0007669"/>
    <property type="project" value="TreeGrafter"/>
</dbReference>
<dbReference type="PROSITE" id="PS50206">
    <property type="entry name" value="RHODANESE_3"/>
    <property type="match status" value="1"/>
</dbReference>
<dbReference type="SUPFAM" id="SSF52821">
    <property type="entry name" value="Rhodanese/Cell cycle control phosphatase"/>
    <property type="match status" value="1"/>
</dbReference>
<evidence type="ECO:0000256" key="8">
    <source>
        <dbReference type="RuleBase" id="RU368028"/>
    </source>
</evidence>
<reference evidence="11" key="1">
    <citation type="submission" date="2019-03" db="EMBL/GenBank/DDBJ databases">
        <title>Long read genome sequence of the mycoparasitic Pythium oligandrum ATCC 38472 isolated from sugarbeet rhizosphere.</title>
        <authorList>
            <person name="Gaulin E."/>
        </authorList>
    </citation>
    <scope>NUCLEOTIDE SEQUENCE</scope>
    <source>
        <strain evidence="11">ATCC 38472_TT</strain>
    </source>
</reference>
<dbReference type="InterPro" id="IPR001763">
    <property type="entry name" value="Rhodanese-like_dom"/>
</dbReference>
<dbReference type="Gene3D" id="3.40.250.10">
    <property type="entry name" value="Rhodanese-like domain"/>
    <property type="match status" value="1"/>
</dbReference>
<organism evidence="11 12">
    <name type="scientific">Pythium oligandrum</name>
    <name type="common">Mycoparasitic fungus</name>
    <dbReference type="NCBI Taxonomy" id="41045"/>
    <lineage>
        <taxon>Eukaryota</taxon>
        <taxon>Sar</taxon>
        <taxon>Stramenopiles</taxon>
        <taxon>Oomycota</taxon>
        <taxon>Peronosporomycetes</taxon>
        <taxon>Pythiales</taxon>
        <taxon>Pythiaceae</taxon>
        <taxon>Pythium</taxon>
    </lineage>
</organism>
<evidence type="ECO:0000313" key="11">
    <source>
        <dbReference type="EMBL" id="TMW61845.1"/>
    </source>
</evidence>
<dbReference type="Pfam" id="PF00581">
    <property type="entry name" value="Rhodanese"/>
    <property type="match status" value="1"/>
</dbReference>
<keyword evidence="4 8" id="KW-0378">Hydrolase</keyword>
<dbReference type="GO" id="GO:0005634">
    <property type="term" value="C:nucleus"/>
    <property type="evidence" value="ECO:0007669"/>
    <property type="project" value="TreeGrafter"/>
</dbReference>
<name>A0A8K1FFN1_PYTOL</name>
<dbReference type="EC" id="3.1.3.48" evidence="8"/>
<dbReference type="GO" id="GO:0051301">
    <property type="term" value="P:cell division"/>
    <property type="evidence" value="ECO:0007669"/>
    <property type="project" value="UniProtKB-UniRule"/>
</dbReference>
<keyword evidence="5 8" id="KW-0904">Protein phosphatase</keyword>
<comment type="caution">
    <text evidence="11">The sequence shown here is derived from an EMBL/GenBank/DDBJ whole genome shotgun (WGS) entry which is preliminary data.</text>
</comment>
<evidence type="ECO:0000313" key="12">
    <source>
        <dbReference type="Proteomes" id="UP000794436"/>
    </source>
</evidence>
<dbReference type="PRINTS" id="PR00716">
    <property type="entry name" value="MPIPHPHTASE"/>
</dbReference>
<accession>A0A8K1FFN1</accession>
<evidence type="ECO:0000256" key="4">
    <source>
        <dbReference type="ARBA" id="ARBA00022801"/>
    </source>
</evidence>
<dbReference type="PANTHER" id="PTHR10828">
    <property type="entry name" value="M-PHASE INDUCER PHOSPHATASE DUAL SPECIFICITY PHOSPHATASE CDC25"/>
    <property type="match status" value="1"/>
</dbReference>
<dbReference type="AlphaFoldDB" id="A0A8K1FFN1"/>